<dbReference type="EMBL" id="CP060202">
    <property type="protein sequence ID" value="QNH62528.1"/>
    <property type="molecule type" value="Genomic_DNA"/>
</dbReference>
<proteinExistence type="predicted"/>
<feature type="transmembrane region" description="Helical" evidence="1">
    <location>
        <begin position="117"/>
        <end position="136"/>
    </location>
</feature>
<evidence type="ECO:0000256" key="1">
    <source>
        <dbReference type="SAM" id="Phobius"/>
    </source>
</evidence>
<gene>
    <name evidence="2" type="ORF">H4317_01480</name>
</gene>
<dbReference type="KEGG" id="hsk:H4317_01480"/>
<name>A0A7G7W835_9BACT</name>
<keyword evidence="1" id="KW-0812">Transmembrane</keyword>
<keyword evidence="3" id="KW-1185">Reference proteome</keyword>
<dbReference type="AlphaFoldDB" id="A0A7G7W835"/>
<accession>A0A7G7W835</accession>
<keyword evidence="1" id="KW-0472">Membrane</keyword>
<evidence type="ECO:0000313" key="3">
    <source>
        <dbReference type="Proteomes" id="UP000515489"/>
    </source>
</evidence>
<dbReference type="RefSeq" id="WP_185888437.1">
    <property type="nucleotide sequence ID" value="NZ_CP060202.1"/>
</dbReference>
<feature type="transmembrane region" description="Helical" evidence="1">
    <location>
        <begin position="142"/>
        <end position="161"/>
    </location>
</feature>
<keyword evidence="1" id="KW-1133">Transmembrane helix</keyword>
<dbReference type="Proteomes" id="UP000515489">
    <property type="component" value="Chromosome"/>
</dbReference>
<sequence>MLFGLLASCRSEKMAFQFRPAQPILNIVRAETTATRIASASYYTVPSGSLIQPVPTIASAKRIIRNSQPQYRHAVQTIHLSEQQGRKSGNTSVSEKPTAAEHQLLICRQPVDGANDVLFFSGAALVLAGLIIGISIGGSSGLLLALLLFGIGYLLASKAYGSHP</sequence>
<reference evidence="2 3" key="1">
    <citation type="submission" date="2020-08" db="EMBL/GenBank/DDBJ databases">
        <title>Hymenobacter sp. S2-20-2 genome sequencing.</title>
        <authorList>
            <person name="Jin L."/>
        </authorList>
    </citation>
    <scope>NUCLEOTIDE SEQUENCE [LARGE SCALE GENOMIC DNA]</scope>
    <source>
        <strain evidence="2 3">S2-20-2</strain>
    </source>
</reference>
<organism evidence="2 3">
    <name type="scientific">Hymenobacter sediminicola</name>
    <dbReference type="NCBI Taxonomy" id="2761579"/>
    <lineage>
        <taxon>Bacteria</taxon>
        <taxon>Pseudomonadati</taxon>
        <taxon>Bacteroidota</taxon>
        <taxon>Cytophagia</taxon>
        <taxon>Cytophagales</taxon>
        <taxon>Hymenobacteraceae</taxon>
        <taxon>Hymenobacter</taxon>
    </lineage>
</organism>
<evidence type="ECO:0000313" key="2">
    <source>
        <dbReference type="EMBL" id="QNH62528.1"/>
    </source>
</evidence>
<protein>
    <submittedName>
        <fullName evidence="2">Uncharacterized protein</fullName>
    </submittedName>
</protein>